<dbReference type="AlphaFoldDB" id="A0A1H9LRN5"/>
<sequence length="527" mass="55102">MSAATLPRFSRGDLDGFFGLALDNLMLLLVLSGLCRGVLGFSDALLFGHVLPGAAISLLVGNLYYAQQARRLARETGRSDVCALPYGLNAVTVFAYVFLVMLPAKLAAQAAGAADPERIAWQAGLLACFGCGFIELSGALFAERLRRATPRAALLSTLAGLALGFIALGFLLRAYAQPIVGLGTLAVVLLGYFGRVRFRGGLPVGLVTVLLGTLLAWSTGLAPAGAPPPAPSLHLPVPVLADFIAAFRWDFISQYFAVIVPMGLFTLVGSMQNLESAEAAGDRYATAPSLAVNGAGSMLAALFGSCFPTTLYIGHPGWKAMGARAGYSTASGVVIALLCLSGTLAHLAWAVPVEAGMAILLWIGIVMSAQAFSATPRAHAPAVVIGLLPGVAAWGALMAKAGLRAAGVGVTQPFTPELLPKFLLQDIHIDGAFALEQGVVFTAMILSAATVAVIERQFLRAALWCLSASALSALGLMHAYRYTYGDTALALQPAWPWVIAYALMALLFAGARWLTQPDESRRAEEQG</sequence>
<evidence type="ECO:0000256" key="1">
    <source>
        <dbReference type="SAM" id="Phobius"/>
    </source>
</evidence>
<feature type="transmembrane region" description="Helical" evidence="1">
    <location>
        <begin position="45"/>
        <end position="65"/>
    </location>
</feature>
<dbReference type="PANTHER" id="PTHR31610">
    <property type="entry name" value="SLR0360 PROTEIN"/>
    <property type="match status" value="1"/>
</dbReference>
<feature type="transmembrane region" description="Helical" evidence="1">
    <location>
        <begin position="432"/>
        <end position="454"/>
    </location>
</feature>
<keyword evidence="1" id="KW-1133">Transmembrane helix</keyword>
<feature type="transmembrane region" description="Helical" evidence="1">
    <location>
        <begin position="201"/>
        <end position="220"/>
    </location>
</feature>
<keyword evidence="1" id="KW-0812">Transmembrane</keyword>
<gene>
    <name evidence="2" type="ORF">SAMN04488038_11724</name>
</gene>
<feature type="transmembrane region" description="Helical" evidence="1">
    <location>
        <begin position="119"/>
        <end position="141"/>
    </location>
</feature>
<feature type="transmembrane region" description="Helical" evidence="1">
    <location>
        <begin position="17"/>
        <end position="39"/>
    </location>
</feature>
<feature type="transmembrane region" description="Helical" evidence="1">
    <location>
        <begin position="494"/>
        <end position="514"/>
    </location>
</feature>
<evidence type="ECO:0000313" key="2">
    <source>
        <dbReference type="EMBL" id="SER14172.1"/>
    </source>
</evidence>
<evidence type="ECO:0000313" key="3">
    <source>
        <dbReference type="Proteomes" id="UP000199233"/>
    </source>
</evidence>
<dbReference type="PANTHER" id="PTHR31610:SF0">
    <property type="entry name" value="SLC26A_SULP TRANSPORTER DOMAIN-CONTAINING PROTEIN"/>
    <property type="match status" value="1"/>
</dbReference>
<dbReference type="STRING" id="489703.SAMN04488038_11724"/>
<feature type="transmembrane region" description="Helical" evidence="1">
    <location>
        <begin position="355"/>
        <end position="373"/>
    </location>
</feature>
<name>A0A1H9LRN5_9GAMM</name>
<dbReference type="RefSeq" id="WP_245732617.1">
    <property type="nucleotide sequence ID" value="NZ_FOFS01000017.1"/>
</dbReference>
<feature type="transmembrane region" description="Helical" evidence="1">
    <location>
        <begin position="178"/>
        <end position="194"/>
    </location>
</feature>
<feature type="transmembrane region" description="Helical" evidence="1">
    <location>
        <begin position="256"/>
        <end position="274"/>
    </location>
</feature>
<organism evidence="2 3">
    <name type="scientific">Solimonas aquatica</name>
    <dbReference type="NCBI Taxonomy" id="489703"/>
    <lineage>
        <taxon>Bacteria</taxon>
        <taxon>Pseudomonadati</taxon>
        <taxon>Pseudomonadota</taxon>
        <taxon>Gammaproteobacteria</taxon>
        <taxon>Nevskiales</taxon>
        <taxon>Nevskiaceae</taxon>
        <taxon>Solimonas</taxon>
    </lineage>
</organism>
<accession>A0A1H9LRN5</accession>
<dbReference type="Proteomes" id="UP000199233">
    <property type="component" value="Unassembled WGS sequence"/>
</dbReference>
<feature type="transmembrane region" description="Helical" evidence="1">
    <location>
        <begin position="153"/>
        <end position="172"/>
    </location>
</feature>
<feature type="transmembrane region" description="Helical" evidence="1">
    <location>
        <begin position="461"/>
        <end position="482"/>
    </location>
</feature>
<feature type="transmembrane region" description="Helical" evidence="1">
    <location>
        <begin position="86"/>
        <end position="107"/>
    </location>
</feature>
<reference evidence="2 3" key="1">
    <citation type="submission" date="2016-10" db="EMBL/GenBank/DDBJ databases">
        <authorList>
            <person name="de Groot N.N."/>
        </authorList>
    </citation>
    <scope>NUCLEOTIDE SEQUENCE [LARGE SCALE GENOMIC DNA]</scope>
    <source>
        <strain evidence="2 3">DSM 25927</strain>
    </source>
</reference>
<keyword evidence="3" id="KW-1185">Reference proteome</keyword>
<dbReference type="EMBL" id="FOFS01000017">
    <property type="protein sequence ID" value="SER14172.1"/>
    <property type="molecule type" value="Genomic_DNA"/>
</dbReference>
<protein>
    <submittedName>
        <fullName evidence="2">Putative MFS transporter, AGZA family, xanthine/uracil permease</fullName>
    </submittedName>
</protein>
<proteinExistence type="predicted"/>
<feature type="transmembrane region" description="Helical" evidence="1">
    <location>
        <begin position="294"/>
        <end position="313"/>
    </location>
</feature>
<keyword evidence="1" id="KW-0472">Membrane</keyword>
<feature type="transmembrane region" description="Helical" evidence="1">
    <location>
        <begin position="380"/>
        <end position="399"/>
    </location>
</feature>